<dbReference type="AlphaFoldDB" id="A0A2A9MK35"/>
<dbReference type="PANTHER" id="PTHR23505">
    <property type="entry name" value="SPINSTER"/>
    <property type="match status" value="1"/>
</dbReference>
<reference evidence="8 9" key="1">
    <citation type="submission" date="2017-09" db="EMBL/GenBank/DDBJ databases">
        <title>Genome sequencing of Besnoitia besnoiti strain Bb-Ger1.</title>
        <authorList>
            <person name="Schares G."/>
            <person name="Venepally P."/>
            <person name="Lorenzi H.A."/>
        </authorList>
    </citation>
    <scope>NUCLEOTIDE SEQUENCE [LARGE SCALE GENOMIC DNA]</scope>
    <source>
        <strain evidence="8 9">Bb-Ger1</strain>
    </source>
</reference>
<keyword evidence="4 7" id="KW-1133">Transmembrane helix</keyword>
<feature type="compositionally biased region" description="Low complexity" evidence="6">
    <location>
        <begin position="569"/>
        <end position="580"/>
    </location>
</feature>
<dbReference type="KEGG" id="bbes:BESB_056180"/>
<feature type="transmembrane region" description="Helical" evidence="7">
    <location>
        <begin position="316"/>
        <end position="336"/>
    </location>
</feature>
<feature type="region of interest" description="Disordered" evidence="6">
    <location>
        <begin position="921"/>
        <end position="963"/>
    </location>
</feature>
<evidence type="ECO:0000313" key="9">
    <source>
        <dbReference type="Proteomes" id="UP000224006"/>
    </source>
</evidence>
<feature type="compositionally biased region" description="Basic and acidic residues" evidence="6">
    <location>
        <begin position="810"/>
        <end position="831"/>
    </location>
</feature>
<feature type="region of interest" description="Disordered" evidence="6">
    <location>
        <begin position="657"/>
        <end position="683"/>
    </location>
</feature>
<keyword evidence="5 7" id="KW-0472">Membrane</keyword>
<feature type="transmembrane region" description="Helical" evidence="7">
    <location>
        <begin position="736"/>
        <end position="759"/>
    </location>
</feature>
<feature type="compositionally biased region" description="Low complexity" evidence="6">
    <location>
        <begin position="853"/>
        <end position="866"/>
    </location>
</feature>
<evidence type="ECO:0000256" key="4">
    <source>
        <dbReference type="ARBA" id="ARBA00022989"/>
    </source>
</evidence>
<feature type="region of interest" description="Disordered" evidence="6">
    <location>
        <begin position="377"/>
        <end position="451"/>
    </location>
</feature>
<feature type="region of interest" description="Disordered" evidence="6">
    <location>
        <begin position="773"/>
        <end position="887"/>
    </location>
</feature>
<feature type="compositionally biased region" description="Basic and acidic residues" evidence="6">
    <location>
        <begin position="1121"/>
        <end position="1134"/>
    </location>
</feature>
<evidence type="ECO:0000256" key="6">
    <source>
        <dbReference type="SAM" id="MobiDB-lite"/>
    </source>
</evidence>
<dbReference type="RefSeq" id="XP_029219976.1">
    <property type="nucleotide sequence ID" value="XM_029364053.1"/>
</dbReference>
<dbReference type="PANTHER" id="PTHR23505:SF79">
    <property type="entry name" value="PROTEIN SPINSTER"/>
    <property type="match status" value="1"/>
</dbReference>
<feature type="compositionally biased region" description="Low complexity" evidence="6">
    <location>
        <begin position="799"/>
        <end position="809"/>
    </location>
</feature>
<comment type="subcellular location">
    <subcellularLocation>
        <location evidence="1">Membrane</location>
        <topology evidence="1">Multi-pass membrane protein</topology>
    </subcellularLocation>
</comment>
<evidence type="ECO:0000256" key="7">
    <source>
        <dbReference type="SAM" id="Phobius"/>
    </source>
</evidence>
<feature type="region of interest" description="Disordered" evidence="6">
    <location>
        <begin position="1116"/>
        <end position="1157"/>
    </location>
</feature>
<protein>
    <recommendedName>
        <fullName evidence="10">Transmembrane protein</fullName>
    </recommendedName>
</protein>
<feature type="transmembrane region" description="Helical" evidence="7">
    <location>
        <begin position="287"/>
        <end position="309"/>
    </location>
</feature>
<evidence type="ECO:0000256" key="5">
    <source>
        <dbReference type="ARBA" id="ARBA00023136"/>
    </source>
</evidence>
<proteinExistence type="predicted"/>
<evidence type="ECO:0000256" key="1">
    <source>
        <dbReference type="ARBA" id="ARBA00004141"/>
    </source>
</evidence>
<dbReference type="Gene3D" id="1.20.1250.20">
    <property type="entry name" value="MFS general substrate transporter like domains"/>
    <property type="match status" value="1"/>
</dbReference>
<feature type="transmembrane region" description="Helical" evidence="7">
    <location>
        <begin position="699"/>
        <end position="730"/>
    </location>
</feature>
<comment type="caution">
    <text evidence="8">The sequence shown here is derived from an EMBL/GenBank/DDBJ whole genome shotgun (WGS) entry which is preliminary data.</text>
</comment>
<keyword evidence="2" id="KW-0813">Transport</keyword>
<dbReference type="VEuPathDB" id="ToxoDB:BESB_056180"/>
<feature type="transmembrane region" description="Helical" evidence="7">
    <location>
        <begin position="538"/>
        <end position="559"/>
    </location>
</feature>
<dbReference type="EMBL" id="NWUJ01000004">
    <property type="protein sequence ID" value="PFH35967.1"/>
    <property type="molecule type" value="Genomic_DNA"/>
</dbReference>
<dbReference type="InterPro" id="IPR044770">
    <property type="entry name" value="MFS_spinster-like"/>
</dbReference>
<sequence>MADSEQPGESEAQLSLRLLGPFARPLESSRLVFPSRWSAESGSQDVKRRKTRGRIVSPSVASESDEEPTCASDPCAACSDTRAPALPNAGTISHGARVVCGSVASSFSFRRLPSPAPDSSLSCSSSSSASSPSSPHFASRCDWWLDGSRAAGEGADAAAESLAKQRFALSFSPPSGSRESLDWCTSCVTRPSSSSASCCPHPPASPLAGAPLALSPSASLDSPLLSPASPRQSPPSASPALWRDPLVLFLVVGNFFIYVDRGVIPGTSVELAAFVASTTTTASPDTLLGLLQACFVAGLSLGSPCFGHAVHFLPPFLLLAAGLGVWATALLLAALAQPANCFALLVGGRLLSGVGEAAFVAIAFPFLASYAEKRANEEERPPAARPVEPHPPPREAAEAEAGTRGEIARKKRRRKGSEGREGEGASLLKGAVQPNARVGTGHSTAASSAPSASTECVATALNADSAPQSPCARAPPPPLLPAASRLQGASAPAVTLRPPRKKTSQGAVLGVFLCMLPLGVASGIAWSASLTRLLPSGWAAAYAFLSVFGLVLSLTAYAVHRSLAAAQGAARGAARRSSLPPRRRRERDGEHARLGEGETLSGASSRPSRGRHRGGPPDLRVEGRDAHRHASASDLARRDAEARSWFYSASSACPNRFSPSASRSPCPPSPPSSPTGVASQAPAASLSEETRVLLSRPAFICLSLSGASYAAVVQGLATFAANFLLALGLFRSELHAGLTAGVLAASAGLTGTALGGWLVDCCSDVDESLAAEDGQAQGAGAARALRGTNRSGGEESEEGGVAPSSGPSGRAEDGGLMRGIRDEPGIPRLRADGTQARAPPEARRHPLRIVVNPPGAGAEEAARPGAAAGGEGGRLSDEGGTPRQEAPLAMRGREAVSAAAEVTSSSASCCLCELGRERGGTKISPQARETGRRAPAAEIADAHADSRAASGETRGDEDAANAEERAPEAARALKLRRICSLNLVFICIAFVLLAGSSVVSSLWSFLLLQLFGLTSLYATQVGGSLAQMLSVPQENRFFAIAASILVVHTCGDIPFPIAVGYVKDWQAPACAQISPEDGASASCRAEESGVRRTIFFTFVPLLLMAAATTAAKLVAQGPGDPRVREPERRGRPTDEDWAPSNGDSEDAGCYRGRLVEV</sequence>
<gene>
    <name evidence="8" type="ORF">BESB_056180</name>
</gene>
<dbReference type="STRING" id="94643.A0A2A9MK35"/>
<evidence type="ECO:0008006" key="10">
    <source>
        <dbReference type="Google" id="ProtNLM"/>
    </source>
</evidence>
<dbReference type="GeneID" id="40310547"/>
<dbReference type="OrthoDB" id="6770063at2759"/>
<keyword evidence="9" id="KW-1185">Reference proteome</keyword>
<organism evidence="8 9">
    <name type="scientific">Besnoitia besnoiti</name>
    <name type="common">Apicomplexan protozoan</name>
    <dbReference type="NCBI Taxonomy" id="94643"/>
    <lineage>
        <taxon>Eukaryota</taxon>
        <taxon>Sar</taxon>
        <taxon>Alveolata</taxon>
        <taxon>Apicomplexa</taxon>
        <taxon>Conoidasida</taxon>
        <taxon>Coccidia</taxon>
        <taxon>Eucoccidiorida</taxon>
        <taxon>Eimeriorina</taxon>
        <taxon>Sarcocystidae</taxon>
        <taxon>Besnoitia</taxon>
    </lineage>
</organism>
<evidence type="ECO:0000313" key="8">
    <source>
        <dbReference type="EMBL" id="PFH35967.1"/>
    </source>
</evidence>
<feature type="compositionally biased region" description="Low complexity" evidence="6">
    <location>
        <begin position="773"/>
        <end position="787"/>
    </location>
</feature>
<dbReference type="Proteomes" id="UP000224006">
    <property type="component" value="Chromosome IV"/>
</dbReference>
<keyword evidence="3 7" id="KW-0812">Transmembrane</keyword>
<dbReference type="SUPFAM" id="SSF103473">
    <property type="entry name" value="MFS general substrate transporter"/>
    <property type="match status" value="3"/>
</dbReference>
<feature type="compositionally biased region" description="Basic and acidic residues" evidence="6">
    <location>
        <begin position="586"/>
        <end position="596"/>
    </location>
</feature>
<dbReference type="GO" id="GO:0016020">
    <property type="term" value="C:membrane"/>
    <property type="evidence" value="ECO:0007669"/>
    <property type="project" value="UniProtKB-SubCell"/>
</dbReference>
<feature type="region of interest" description="Disordered" evidence="6">
    <location>
        <begin position="37"/>
        <end position="73"/>
    </location>
</feature>
<evidence type="ECO:0000256" key="3">
    <source>
        <dbReference type="ARBA" id="ARBA00022692"/>
    </source>
</evidence>
<name>A0A2A9MK35_BESBE</name>
<feature type="compositionally biased region" description="Basic and acidic residues" evidence="6">
    <location>
        <begin position="953"/>
        <end position="963"/>
    </location>
</feature>
<feature type="compositionally biased region" description="Basic and acidic residues" evidence="6">
    <location>
        <begin position="377"/>
        <end position="408"/>
    </location>
</feature>
<evidence type="ECO:0000256" key="2">
    <source>
        <dbReference type="ARBA" id="ARBA00022448"/>
    </source>
</evidence>
<feature type="transmembrane region" description="Helical" evidence="7">
    <location>
        <begin position="506"/>
        <end position="526"/>
    </location>
</feature>
<dbReference type="InterPro" id="IPR036259">
    <property type="entry name" value="MFS_trans_sf"/>
</dbReference>
<feature type="region of interest" description="Disordered" evidence="6">
    <location>
        <begin position="569"/>
        <end position="635"/>
    </location>
</feature>
<feature type="transmembrane region" description="Helical" evidence="7">
    <location>
        <begin position="342"/>
        <end position="367"/>
    </location>
</feature>
<accession>A0A2A9MK35</accession>
<feature type="transmembrane region" description="Helical" evidence="7">
    <location>
        <begin position="981"/>
        <end position="999"/>
    </location>
</feature>